<dbReference type="InterPro" id="IPR004401">
    <property type="entry name" value="YbaB/EbfC"/>
</dbReference>
<dbReference type="SUPFAM" id="SSF82607">
    <property type="entry name" value="YbaB-like"/>
    <property type="match status" value="1"/>
</dbReference>
<accession>A0A1H2C7C0</accession>
<gene>
    <name evidence="2" type="ORF">SAMN04489716_5348</name>
</gene>
<reference evidence="2 3" key="1">
    <citation type="submission" date="2016-10" db="EMBL/GenBank/DDBJ databases">
        <authorList>
            <person name="de Groot N.N."/>
        </authorList>
    </citation>
    <scope>NUCLEOTIDE SEQUENCE [LARGE SCALE GENOMIC DNA]</scope>
    <source>
        <strain evidence="2 3">DSM 43941</strain>
    </source>
</reference>
<proteinExistence type="predicted"/>
<dbReference type="InterPro" id="IPR036894">
    <property type="entry name" value="YbaB-like_sf"/>
</dbReference>
<dbReference type="RefSeq" id="WP_092547138.1">
    <property type="nucleotide sequence ID" value="NZ_BOMJ01000034.1"/>
</dbReference>
<sequence>MADEQGAPRRSGQLEAMLVKLAEEQRKLEDFQRKMNEATTVVESSNKMVTATFDGRGELTGLTFNTTRYRTMSPTELASTMLETLRRGRGTAFGKIDEMTGGDVLPGIKFGDLAAGKVDINDVVGTLLTSAINLPDLVENARKANTKKEAGRADG</sequence>
<feature type="coiled-coil region" evidence="1">
    <location>
        <begin position="14"/>
        <end position="41"/>
    </location>
</feature>
<dbReference type="Gene3D" id="3.30.1310.10">
    <property type="entry name" value="Nucleoid-associated protein YbaB-like domain"/>
    <property type="match status" value="1"/>
</dbReference>
<evidence type="ECO:0000313" key="3">
    <source>
        <dbReference type="Proteomes" id="UP000198688"/>
    </source>
</evidence>
<dbReference type="Proteomes" id="UP000198688">
    <property type="component" value="Chromosome I"/>
</dbReference>
<organism evidence="2 3">
    <name type="scientific">Actinoplanes derwentensis</name>
    <dbReference type="NCBI Taxonomy" id="113562"/>
    <lineage>
        <taxon>Bacteria</taxon>
        <taxon>Bacillati</taxon>
        <taxon>Actinomycetota</taxon>
        <taxon>Actinomycetes</taxon>
        <taxon>Micromonosporales</taxon>
        <taxon>Micromonosporaceae</taxon>
        <taxon>Actinoplanes</taxon>
    </lineage>
</organism>
<protein>
    <submittedName>
        <fullName evidence="2">YbaB/EbfC DNA-binding family protein</fullName>
    </submittedName>
</protein>
<dbReference type="STRING" id="113562.SAMN04489716_5348"/>
<evidence type="ECO:0000313" key="2">
    <source>
        <dbReference type="EMBL" id="SDT66425.1"/>
    </source>
</evidence>
<dbReference type="AlphaFoldDB" id="A0A1H2C7C0"/>
<name>A0A1H2C7C0_9ACTN</name>
<keyword evidence="3" id="KW-1185">Reference proteome</keyword>
<keyword evidence="2" id="KW-0238">DNA-binding</keyword>
<evidence type="ECO:0000256" key="1">
    <source>
        <dbReference type="SAM" id="Coils"/>
    </source>
</evidence>
<keyword evidence="1" id="KW-0175">Coiled coil</keyword>
<dbReference type="EMBL" id="LT629758">
    <property type="protein sequence ID" value="SDT66425.1"/>
    <property type="molecule type" value="Genomic_DNA"/>
</dbReference>
<dbReference type="Pfam" id="PF02575">
    <property type="entry name" value="YbaB_DNA_bd"/>
    <property type="match status" value="1"/>
</dbReference>
<dbReference type="OrthoDB" id="5118533at2"/>
<dbReference type="GO" id="GO:0003677">
    <property type="term" value="F:DNA binding"/>
    <property type="evidence" value="ECO:0007669"/>
    <property type="project" value="UniProtKB-KW"/>
</dbReference>